<keyword evidence="2" id="KW-1133">Transmembrane helix</keyword>
<evidence type="ECO:0000256" key="1">
    <source>
        <dbReference type="SAM" id="MobiDB-lite"/>
    </source>
</evidence>
<proteinExistence type="predicted"/>
<evidence type="ECO:0000256" key="2">
    <source>
        <dbReference type="SAM" id="Phobius"/>
    </source>
</evidence>
<sequence>MLRRRRDELPTTLPSTGGTGGYGAPFGGGASSSVPDGSGKSIKMDAPLVKAIRAASIATKYTYVWFGVSVLFIWSGWSLISRGSASMILDCKGSGCTLQISKPKSFIPRNSNSSASSKRKVRIEFTKDQLVRSDNILWDSDAQQIVENFGLSSPTYNDKEEEEMDYEGRKRPNKQWKKHKKKKKKKFTSKLWGPDDNGNYHSYTLVLRDATPDLDEGGNSGEGDESPSMKMARQMQQRHNAMMNDPNSLAAKLSQFSVHSGLQNDNSLEYNLHLRDFNVAQTRRLARTAVSKINAYAKGRRSSFTIREARPVSWQGLTLLILGIFSLILCLLLGQFWEEYDSTKDGSYRKRMAEIKRRKEMEAKRKISNRKVVTRTAATSGYEGRNVGGGSRLDRRSFGVGYGAAKRSM</sequence>
<feature type="region of interest" description="Disordered" evidence="1">
    <location>
        <begin position="1"/>
        <end position="33"/>
    </location>
</feature>
<feature type="region of interest" description="Disordered" evidence="1">
    <location>
        <begin position="157"/>
        <end position="193"/>
    </location>
</feature>
<protein>
    <submittedName>
        <fullName evidence="3">Uncharacterized protein</fullName>
    </submittedName>
</protein>
<feature type="transmembrane region" description="Helical" evidence="2">
    <location>
        <begin position="61"/>
        <end position="80"/>
    </location>
</feature>
<dbReference type="Proteomes" id="UP001530400">
    <property type="component" value="Unassembled WGS sequence"/>
</dbReference>
<reference evidence="3 4" key="1">
    <citation type="submission" date="2024-10" db="EMBL/GenBank/DDBJ databases">
        <title>Updated reference genomes for cyclostephanoid diatoms.</title>
        <authorList>
            <person name="Roberts W.R."/>
            <person name="Alverson A.J."/>
        </authorList>
    </citation>
    <scope>NUCLEOTIDE SEQUENCE [LARGE SCALE GENOMIC DNA]</scope>
    <source>
        <strain evidence="3 4">AJA010-31</strain>
    </source>
</reference>
<evidence type="ECO:0000313" key="3">
    <source>
        <dbReference type="EMBL" id="KAL3771110.1"/>
    </source>
</evidence>
<name>A0ABD3N4S7_9STRA</name>
<keyword evidence="2" id="KW-0812">Transmembrane</keyword>
<organism evidence="3 4">
    <name type="scientific">Cyclotella atomus</name>
    <dbReference type="NCBI Taxonomy" id="382360"/>
    <lineage>
        <taxon>Eukaryota</taxon>
        <taxon>Sar</taxon>
        <taxon>Stramenopiles</taxon>
        <taxon>Ochrophyta</taxon>
        <taxon>Bacillariophyta</taxon>
        <taxon>Coscinodiscophyceae</taxon>
        <taxon>Thalassiosirophycidae</taxon>
        <taxon>Stephanodiscales</taxon>
        <taxon>Stephanodiscaceae</taxon>
        <taxon>Cyclotella</taxon>
    </lineage>
</organism>
<comment type="caution">
    <text evidence="3">The sequence shown here is derived from an EMBL/GenBank/DDBJ whole genome shotgun (WGS) entry which is preliminary data.</text>
</comment>
<dbReference type="EMBL" id="JALLPJ020001294">
    <property type="protein sequence ID" value="KAL3771110.1"/>
    <property type="molecule type" value="Genomic_DNA"/>
</dbReference>
<keyword evidence="2" id="KW-0472">Membrane</keyword>
<keyword evidence="4" id="KW-1185">Reference proteome</keyword>
<dbReference type="AlphaFoldDB" id="A0ABD3N4S7"/>
<feature type="transmembrane region" description="Helical" evidence="2">
    <location>
        <begin position="312"/>
        <end position="334"/>
    </location>
</feature>
<gene>
    <name evidence="3" type="ORF">ACHAWO_005126</name>
</gene>
<feature type="compositionally biased region" description="Basic residues" evidence="1">
    <location>
        <begin position="171"/>
        <end position="188"/>
    </location>
</feature>
<evidence type="ECO:0000313" key="4">
    <source>
        <dbReference type="Proteomes" id="UP001530400"/>
    </source>
</evidence>
<accession>A0ABD3N4S7</accession>
<feature type="compositionally biased region" description="Gly residues" evidence="1">
    <location>
        <begin position="17"/>
        <end position="30"/>
    </location>
</feature>